<dbReference type="Proteomes" id="UP000076128">
    <property type="component" value="Chromosome"/>
</dbReference>
<sequence>MVPAQVFPVLTGLKPVDGFVRALMEMSGTPEPPPSIRRDRARLMDAMLDSHFFTGGLRVAIAADPDLMFGLGSALAAMGAEIVAAVTTSQAGPVIGQMPCESVILGDLGDFERAARAGQAQILLTHSHGRHAAHALHLPLLRVGFPVFDRIGAQDACRVGYRGSRAFLYEIANAVQAIHHRPRPEDFGAAPPPEEFSHVPHPAPC</sequence>
<evidence type="ECO:0000256" key="1">
    <source>
        <dbReference type="SAM" id="MobiDB-lite"/>
    </source>
</evidence>
<evidence type="ECO:0000259" key="2">
    <source>
        <dbReference type="Pfam" id="PF00148"/>
    </source>
</evidence>
<organism evidence="3 4">
    <name type="scientific">Frigidibacter mobilis</name>
    <dbReference type="NCBI Taxonomy" id="1335048"/>
    <lineage>
        <taxon>Bacteria</taxon>
        <taxon>Pseudomonadati</taxon>
        <taxon>Pseudomonadota</taxon>
        <taxon>Alphaproteobacteria</taxon>
        <taxon>Rhodobacterales</taxon>
        <taxon>Paracoccaceae</taxon>
        <taxon>Frigidibacter</taxon>
    </lineage>
</organism>
<dbReference type="PANTHER" id="PTHR33712:SF7">
    <property type="entry name" value="LIGHT-INDEPENDENT PROTOCHLOROPHYLLIDE REDUCTASE SUBUNIT B"/>
    <property type="match status" value="1"/>
</dbReference>
<keyword evidence="4" id="KW-1185">Reference proteome</keyword>
<dbReference type="KEGG" id="daa:AKL17_1552"/>
<feature type="region of interest" description="Disordered" evidence="1">
    <location>
        <begin position="183"/>
        <end position="205"/>
    </location>
</feature>
<gene>
    <name evidence="3" type="ORF">AKL17_1552</name>
</gene>
<evidence type="ECO:0000313" key="4">
    <source>
        <dbReference type="Proteomes" id="UP000076128"/>
    </source>
</evidence>
<feature type="domain" description="Nitrogenase/oxidoreductase component 1" evidence="2">
    <location>
        <begin position="2"/>
        <end position="175"/>
    </location>
</feature>
<reference evidence="3 4" key="1">
    <citation type="submission" date="2015-09" db="EMBL/GenBank/DDBJ databases">
        <title>Complete genome sequence of Defluviimonas alba cai42t isolated from an oilfield in Xinjiang.</title>
        <authorList>
            <person name="Geng S."/>
            <person name="Pan X."/>
            <person name="Wu X."/>
        </authorList>
    </citation>
    <scope>NUCLEOTIDE SEQUENCE [LARGE SCALE GENOMIC DNA]</scope>
    <source>
        <strain evidence="4">cai42</strain>
    </source>
</reference>
<dbReference type="Pfam" id="PF00148">
    <property type="entry name" value="Oxidored_nitro"/>
    <property type="match status" value="1"/>
</dbReference>
<protein>
    <submittedName>
        <fullName evidence="3">Nitrogenase molybdenum-iron cofactor biosynthesis protein NifN</fullName>
    </submittedName>
</protein>
<accession>A0A159Z1H5</accession>
<dbReference type="STRING" id="1335048.AKL17_1552"/>
<dbReference type="InterPro" id="IPR050152">
    <property type="entry name" value="ChlB/BchB/BchZ"/>
</dbReference>
<dbReference type="GO" id="GO:0016491">
    <property type="term" value="F:oxidoreductase activity"/>
    <property type="evidence" value="ECO:0007669"/>
    <property type="project" value="InterPro"/>
</dbReference>
<proteinExistence type="predicted"/>
<name>A0A159Z1H5_9RHOB</name>
<dbReference type="PANTHER" id="PTHR33712">
    <property type="entry name" value="LIGHT-INDEPENDENT PROTOCHLOROPHYLLIDE REDUCTASE SUBUNIT B"/>
    <property type="match status" value="1"/>
</dbReference>
<dbReference type="AlphaFoldDB" id="A0A159Z1H5"/>
<dbReference type="SUPFAM" id="SSF53807">
    <property type="entry name" value="Helical backbone' metal receptor"/>
    <property type="match status" value="1"/>
</dbReference>
<evidence type="ECO:0000313" key="3">
    <source>
        <dbReference type="EMBL" id="AMY68805.1"/>
    </source>
</evidence>
<dbReference type="PATRIC" id="fig|1335048.3.peg.1614"/>
<dbReference type="Gene3D" id="3.40.50.1980">
    <property type="entry name" value="Nitrogenase molybdenum iron protein domain"/>
    <property type="match status" value="1"/>
</dbReference>
<dbReference type="InterPro" id="IPR000510">
    <property type="entry name" value="Nase/OxRdtase_comp1"/>
</dbReference>
<dbReference type="Gene3D" id="6.10.250.1090">
    <property type="match status" value="1"/>
</dbReference>
<dbReference type="EMBL" id="CP012661">
    <property type="protein sequence ID" value="AMY68805.1"/>
    <property type="molecule type" value="Genomic_DNA"/>
</dbReference>